<proteinExistence type="predicted"/>
<organism evidence="1 2">
    <name type="scientific">Pedobacter hartonius</name>
    <dbReference type="NCBI Taxonomy" id="425514"/>
    <lineage>
        <taxon>Bacteria</taxon>
        <taxon>Pseudomonadati</taxon>
        <taxon>Bacteroidota</taxon>
        <taxon>Sphingobacteriia</taxon>
        <taxon>Sphingobacteriales</taxon>
        <taxon>Sphingobacteriaceae</taxon>
        <taxon>Pedobacter</taxon>
    </lineage>
</organism>
<sequence>MNLSKRNFKLAKKTVFVFKNQLNRSGLLISSDQNTSFSITTPNTSITPRND</sequence>
<dbReference type="Proteomes" id="UP000198850">
    <property type="component" value="Unassembled WGS sequence"/>
</dbReference>
<protein>
    <submittedName>
        <fullName evidence="1">Uncharacterized protein</fullName>
    </submittedName>
</protein>
<name>A0A1H3XAE6_9SPHI</name>
<dbReference type="STRING" id="425514.SAMN05443550_101552"/>
<evidence type="ECO:0000313" key="1">
    <source>
        <dbReference type="EMBL" id="SDZ96253.1"/>
    </source>
</evidence>
<accession>A0A1H3XAE6</accession>
<keyword evidence="2" id="KW-1185">Reference proteome</keyword>
<gene>
    <name evidence="1" type="ORF">SAMN05443550_101552</name>
</gene>
<dbReference type="EMBL" id="FNRA01000001">
    <property type="protein sequence ID" value="SDZ96253.1"/>
    <property type="molecule type" value="Genomic_DNA"/>
</dbReference>
<evidence type="ECO:0000313" key="2">
    <source>
        <dbReference type="Proteomes" id="UP000198850"/>
    </source>
</evidence>
<reference evidence="1 2" key="1">
    <citation type="submission" date="2016-10" db="EMBL/GenBank/DDBJ databases">
        <authorList>
            <person name="de Groot N.N."/>
        </authorList>
    </citation>
    <scope>NUCLEOTIDE SEQUENCE [LARGE SCALE GENOMIC DNA]</scope>
    <source>
        <strain evidence="1 2">DSM 19033</strain>
    </source>
</reference>
<dbReference type="AlphaFoldDB" id="A0A1H3XAE6"/>